<evidence type="ECO:0000256" key="1">
    <source>
        <dbReference type="SAM" id="MobiDB-lite"/>
    </source>
</evidence>
<dbReference type="RefSeq" id="XP_056786282.1">
    <property type="nucleotide sequence ID" value="XM_056938905.1"/>
</dbReference>
<reference evidence="2" key="2">
    <citation type="journal article" date="2023" name="IMA Fungus">
        <title>Comparative genomic study of the Penicillium genus elucidates a diverse pangenome and 15 lateral gene transfer events.</title>
        <authorList>
            <person name="Petersen C."/>
            <person name="Sorensen T."/>
            <person name="Nielsen M.R."/>
            <person name="Sondergaard T.E."/>
            <person name="Sorensen J.L."/>
            <person name="Fitzpatrick D.A."/>
            <person name="Frisvad J.C."/>
            <person name="Nielsen K.L."/>
        </authorList>
    </citation>
    <scope>NUCLEOTIDE SEQUENCE</scope>
    <source>
        <strain evidence="2">IBT 30728</strain>
    </source>
</reference>
<evidence type="ECO:0000313" key="2">
    <source>
        <dbReference type="EMBL" id="KAJ5469692.1"/>
    </source>
</evidence>
<name>A0A9W9WLN4_9EURO</name>
<dbReference type="GeneID" id="81629155"/>
<keyword evidence="3" id="KW-1185">Reference proteome</keyword>
<feature type="region of interest" description="Disordered" evidence="1">
    <location>
        <begin position="1"/>
        <end position="41"/>
    </location>
</feature>
<gene>
    <name evidence="2" type="ORF">N7539_009310</name>
</gene>
<feature type="compositionally biased region" description="Basic and acidic residues" evidence="1">
    <location>
        <begin position="1"/>
        <end position="12"/>
    </location>
</feature>
<protein>
    <submittedName>
        <fullName evidence="2">Uncharacterized protein</fullName>
    </submittedName>
</protein>
<reference evidence="2" key="1">
    <citation type="submission" date="2022-12" db="EMBL/GenBank/DDBJ databases">
        <authorList>
            <person name="Petersen C."/>
        </authorList>
    </citation>
    <scope>NUCLEOTIDE SEQUENCE</scope>
    <source>
        <strain evidence="2">IBT 30728</strain>
    </source>
</reference>
<evidence type="ECO:0000313" key="3">
    <source>
        <dbReference type="Proteomes" id="UP001148312"/>
    </source>
</evidence>
<dbReference type="Proteomes" id="UP001148312">
    <property type="component" value="Unassembled WGS sequence"/>
</dbReference>
<proteinExistence type="predicted"/>
<dbReference type="EMBL" id="JAPWDQ010000015">
    <property type="protein sequence ID" value="KAJ5469692.1"/>
    <property type="molecule type" value="Genomic_DNA"/>
</dbReference>
<organism evidence="2 3">
    <name type="scientific">Penicillium diatomitis</name>
    <dbReference type="NCBI Taxonomy" id="2819901"/>
    <lineage>
        <taxon>Eukaryota</taxon>
        <taxon>Fungi</taxon>
        <taxon>Dikarya</taxon>
        <taxon>Ascomycota</taxon>
        <taxon>Pezizomycotina</taxon>
        <taxon>Eurotiomycetes</taxon>
        <taxon>Eurotiomycetidae</taxon>
        <taxon>Eurotiales</taxon>
        <taxon>Aspergillaceae</taxon>
        <taxon>Penicillium</taxon>
    </lineage>
</organism>
<comment type="caution">
    <text evidence="2">The sequence shown here is derived from an EMBL/GenBank/DDBJ whole genome shotgun (WGS) entry which is preliminary data.</text>
</comment>
<dbReference type="AlphaFoldDB" id="A0A9W9WLN4"/>
<feature type="compositionally biased region" description="Basic and acidic residues" evidence="1">
    <location>
        <begin position="22"/>
        <end position="31"/>
    </location>
</feature>
<sequence>MQTDEVGSRENVRCQPGMPTERVADQPRERSSAAATRALRIEGSPPIDRVFVQRGQTLGLRKPLASSRIGTSKVIDSGFSTATRCAESPL</sequence>
<accession>A0A9W9WLN4</accession>